<reference evidence="2" key="1">
    <citation type="journal article" date="2015" name="Proc. Natl. Acad. Sci. U.S.A.">
        <title>Genome sequence of the Asian Tiger mosquito, Aedes albopictus, reveals insights into its biology, genetics, and evolution.</title>
        <authorList>
            <person name="Chen X.G."/>
            <person name="Jiang X."/>
            <person name="Gu J."/>
            <person name="Xu M."/>
            <person name="Wu Y."/>
            <person name="Deng Y."/>
            <person name="Zhang C."/>
            <person name="Bonizzoni M."/>
            <person name="Dermauw W."/>
            <person name="Vontas J."/>
            <person name="Armbruster P."/>
            <person name="Huang X."/>
            <person name="Yang Y."/>
            <person name="Zhang H."/>
            <person name="He W."/>
            <person name="Peng H."/>
            <person name="Liu Y."/>
            <person name="Wu K."/>
            <person name="Chen J."/>
            <person name="Lirakis M."/>
            <person name="Topalis P."/>
            <person name="Van Leeuwen T."/>
            <person name="Hall A.B."/>
            <person name="Jiang X."/>
            <person name="Thorpe C."/>
            <person name="Mueller R.L."/>
            <person name="Sun C."/>
            <person name="Waterhouse R.M."/>
            <person name="Yan G."/>
            <person name="Tu Z.J."/>
            <person name="Fang X."/>
            <person name="James A.A."/>
        </authorList>
    </citation>
    <scope>NUCLEOTIDE SEQUENCE [LARGE SCALE GENOMIC DNA]</scope>
    <source>
        <strain evidence="2">Foshan</strain>
    </source>
</reference>
<reference evidence="1" key="2">
    <citation type="submission" date="2025-05" db="UniProtKB">
        <authorList>
            <consortium name="EnsemblMetazoa"/>
        </authorList>
    </citation>
    <scope>IDENTIFICATION</scope>
    <source>
        <strain evidence="1">Foshan</strain>
    </source>
</reference>
<evidence type="ECO:0008006" key="3">
    <source>
        <dbReference type="Google" id="ProtNLM"/>
    </source>
</evidence>
<dbReference type="Proteomes" id="UP000069940">
    <property type="component" value="Unassembled WGS sequence"/>
</dbReference>
<organism evidence="1 2">
    <name type="scientific">Aedes albopictus</name>
    <name type="common">Asian tiger mosquito</name>
    <name type="synonym">Stegomyia albopicta</name>
    <dbReference type="NCBI Taxonomy" id="7160"/>
    <lineage>
        <taxon>Eukaryota</taxon>
        <taxon>Metazoa</taxon>
        <taxon>Ecdysozoa</taxon>
        <taxon>Arthropoda</taxon>
        <taxon>Hexapoda</taxon>
        <taxon>Insecta</taxon>
        <taxon>Pterygota</taxon>
        <taxon>Neoptera</taxon>
        <taxon>Endopterygota</taxon>
        <taxon>Diptera</taxon>
        <taxon>Nematocera</taxon>
        <taxon>Culicoidea</taxon>
        <taxon>Culicidae</taxon>
        <taxon>Culicinae</taxon>
        <taxon>Aedini</taxon>
        <taxon>Aedes</taxon>
        <taxon>Stegomyia</taxon>
    </lineage>
</organism>
<keyword evidence="2" id="KW-1185">Reference proteome</keyword>
<dbReference type="EnsemblMetazoa" id="AALFPA23_004294.R5165">
    <property type="protein sequence ID" value="AALFPA23_004294.P5165"/>
    <property type="gene ID" value="AALFPA23_004294"/>
</dbReference>
<dbReference type="GeneID" id="115268262"/>
<evidence type="ECO:0000313" key="1">
    <source>
        <dbReference type="EnsemblMetazoa" id="AALFPA23_004294.P5165"/>
    </source>
</evidence>
<dbReference type="RefSeq" id="XP_029732168.1">
    <property type="nucleotide sequence ID" value="XM_029876308.2"/>
</dbReference>
<protein>
    <recommendedName>
        <fullName evidence="3">Cuticle protein</fullName>
    </recommendedName>
</protein>
<proteinExistence type="predicted"/>
<sequence>MIKIAIHTINIATGHWKDIIVSPTVAELKPTIPISKMAFKFAVLFACLAYASAGYLEPATTYQAAPLAYSSHQLPALSYGYSAPIAQHTYATPIAHQTYAAPIQTYSAPIAHQTYAAPIAHTYAAAPALSYARSYAPALSYSSAPAVSYAHSYAPALSYSAPLASAKTLAIAQPALSYSAPLATTKTLAIAQPAAIAHSAPATLAYAPAHATSYTSSFMKYNSPLIAYAY</sequence>
<evidence type="ECO:0000313" key="2">
    <source>
        <dbReference type="Proteomes" id="UP000069940"/>
    </source>
</evidence>
<name>A0ABM1XZG8_AEDAL</name>
<accession>A0ABM1XZG8</accession>